<comment type="caution">
    <text evidence="1">The sequence shown here is derived from an EMBL/GenBank/DDBJ whole genome shotgun (WGS) entry which is preliminary data.</text>
</comment>
<dbReference type="AlphaFoldDB" id="A0AAW0IYX7"/>
<accession>A0AAW0IYX7</accession>
<dbReference type="Proteomes" id="UP001488838">
    <property type="component" value="Unassembled WGS sequence"/>
</dbReference>
<name>A0AAW0IYX7_MYOGA</name>
<dbReference type="EMBL" id="JBBHLL010000078">
    <property type="protein sequence ID" value="KAK7819642.1"/>
    <property type="molecule type" value="Genomic_DNA"/>
</dbReference>
<sequence length="400" mass="45313">MHISPCNCSVSSLPLPQLRGKKLLRKDKQTESFLTWTLWTLTPTHEAVTGSRASCSQKKLIKVKEHHLSIQSVPNTKQENNPQHERIDFEEKGDIGRQKGLTRDKIPLEFEVSILRQAACSTNNGSIHGLAIELSCDCRIKMGAFEKGKIFVQKTAHCYTVKKRSKEWTIFVKAFLILRLRDEKKNEQLFIALQKHVGPGKCPLNLSNSIRSMYSSCATASQNPAPHGISLNEQKGPLCSIGDQSPWFLSLTEEEREEADVLSVELRWEKTAENKEAVGVAAFLECTLVEKSGRHSFRGNVLAVQLESPEPMKSRTKEAIPGFHDGCNYKGGLTADHKAETRENWQRDLYEFGFYSNELREKTDASMKIACGMWIFYLEEGQSLKYENARSSLRSPQMYL</sequence>
<feature type="non-terminal residue" evidence="1">
    <location>
        <position position="400"/>
    </location>
</feature>
<proteinExistence type="predicted"/>
<gene>
    <name evidence="1" type="ORF">U0070_012596</name>
</gene>
<evidence type="ECO:0000313" key="1">
    <source>
        <dbReference type="EMBL" id="KAK7819642.1"/>
    </source>
</evidence>
<evidence type="ECO:0000313" key="2">
    <source>
        <dbReference type="Proteomes" id="UP001488838"/>
    </source>
</evidence>
<keyword evidence="2" id="KW-1185">Reference proteome</keyword>
<protein>
    <submittedName>
        <fullName evidence="1">Uncharacterized protein</fullName>
    </submittedName>
</protein>
<reference evidence="1 2" key="1">
    <citation type="journal article" date="2023" name="bioRxiv">
        <title>Conserved and derived expression patterns and positive selection on dental genes reveal complex evolutionary context of ever-growing rodent molars.</title>
        <authorList>
            <person name="Calamari Z.T."/>
            <person name="Song A."/>
            <person name="Cohen E."/>
            <person name="Akter M."/>
            <person name="Roy R.D."/>
            <person name="Hallikas O."/>
            <person name="Christensen M.M."/>
            <person name="Li P."/>
            <person name="Marangoni P."/>
            <person name="Jernvall J."/>
            <person name="Klein O.D."/>
        </authorList>
    </citation>
    <scope>NUCLEOTIDE SEQUENCE [LARGE SCALE GENOMIC DNA]</scope>
    <source>
        <strain evidence="1">V071</strain>
    </source>
</reference>
<organism evidence="1 2">
    <name type="scientific">Myodes glareolus</name>
    <name type="common">Bank vole</name>
    <name type="synonym">Clethrionomys glareolus</name>
    <dbReference type="NCBI Taxonomy" id="447135"/>
    <lineage>
        <taxon>Eukaryota</taxon>
        <taxon>Metazoa</taxon>
        <taxon>Chordata</taxon>
        <taxon>Craniata</taxon>
        <taxon>Vertebrata</taxon>
        <taxon>Euteleostomi</taxon>
        <taxon>Mammalia</taxon>
        <taxon>Eutheria</taxon>
        <taxon>Euarchontoglires</taxon>
        <taxon>Glires</taxon>
        <taxon>Rodentia</taxon>
        <taxon>Myomorpha</taxon>
        <taxon>Muroidea</taxon>
        <taxon>Cricetidae</taxon>
        <taxon>Arvicolinae</taxon>
        <taxon>Myodes</taxon>
    </lineage>
</organism>